<evidence type="ECO:0000256" key="6">
    <source>
        <dbReference type="ARBA" id="ARBA00023014"/>
    </source>
</evidence>
<keyword evidence="6 8" id="KW-0411">Iron-sulfur</keyword>
<dbReference type="Proteomes" id="UP000245697">
    <property type="component" value="Unassembled WGS sequence"/>
</dbReference>
<evidence type="ECO:0000256" key="7">
    <source>
        <dbReference type="ARBA" id="ARBA00023291"/>
    </source>
</evidence>
<dbReference type="InterPro" id="IPR001080">
    <property type="entry name" value="3Fe4S_ferredoxin"/>
</dbReference>
<dbReference type="AlphaFoldDB" id="A0A316EUP5"/>
<dbReference type="GO" id="GO:0051538">
    <property type="term" value="F:3 iron, 4 sulfur cluster binding"/>
    <property type="evidence" value="ECO:0007669"/>
    <property type="project" value="UniProtKB-KW"/>
</dbReference>
<evidence type="ECO:0000313" key="10">
    <source>
        <dbReference type="Proteomes" id="UP000245697"/>
    </source>
</evidence>
<keyword evidence="4 8" id="KW-0249">Electron transport</keyword>
<dbReference type="InterPro" id="IPR051269">
    <property type="entry name" value="Fe-S_cluster_ET"/>
</dbReference>
<dbReference type="PRINTS" id="PR00352">
    <property type="entry name" value="3FE4SFRDOXIN"/>
</dbReference>
<keyword evidence="3 8" id="KW-0479">Metal-binding</keyword>
<dbReference type="GO" id="GO:0009055">
    <property type="term" value="F:electron transfer activity"/>
    <property type="evidence" value="ECO:0007669"/>
    <property type="project" value="UniProtKB-UniRule"/>
</dbReference>
<dbReference type="EMBL" id="QGGR01000024">
    <property type="protein sequence ID" value="PWK36041.1"/>
    <property type="molecule type" value="Genomic_DNA"/>
</dbReference>
<dbReference type="GO" id="GO:0005506">
    <property type="term" value="F:iron ion binding"/>
    <property type="evidence" value="ECO:0007669"/>
    <property type="project" value="UniProtKB-UniRule"/>
</dbReference>
<accession>A0A316EUP5</accession>
<dbReference type="Pfam" id="PF13370">
    <property type="entry name" value="Fer4_13"/>
    <property type="match status" value="1"/>
</dbReference>
<comment type="caution">
    <text evidence="9">The sequence shown here is derived from an EMBL/GenBank/DDBJ whole genome shotgun (WGS) entry which is preliminary data.</text>
</comment>
<dbReference type="SUPFAM" id="SSF54862">
    <property type="entry name" value="4Fe-4S ferredoxins"/>
    <property type="match status" value="1"/>
</dbReference>
<keyword evidence="10" id="KW-1185">Reference proteome</keyword>
<keyword evidence="7" id="KW-0003">3Fe-4S</keyword>
<sequence length="80" mass="8635">MNVTVDRDKCCGAGLCVLQAPEVFGQDEDRIVMLLQPQPAEHHRDAVAEAVKVCPMQVIELSEPEPSSSVLSESTQRGSA</sequence>
<dbReference type="PANTHER" id="PTHR36923:SF3">
    <property type="entry name" value="FERREDOXIN"/>
    <property type="match status" value="1"/>
</dbReference>
<keyword evidence="2 8" id="KW-0813">Transport</keyword>
<evidence type="ECO:0000313" key="9">
    <source>
        <dbReference type="EMBL" id="PWK36041.1"/>
    </source>
</evidence>
<gene>
    <name evidence="9" type="ORF">BC793_12422</name>
</gene>
<dbReference type="Gene3D" id="3.30.70.20">
    <property type="match status" value="1"/>
</dbReference>
<evidence type="ECO:0000256" key="2">
    <source>
        <dbReference type="ARBA" id="ARBA00022448"/>
    </source>
</evidence>
<protein>
    <recommendedName>
        <fullName evidence="8">Ferredoxin</fullName>
    </recommendedName>
</protein>
<dbReference type="RefSeq" id="WP_109601124.1">
    <property type="nucleotide sequence ID" value="NZ_BONA01000077.1"/>
</dbReference>
<dbReference type="OrthoDB" id="9803319at2"/>
<name>A0A316EUP5_9ACTN</name>
<reference evidence="9 10" key="1">
    <citation type="submission" date="2018-05" db="EMBL/GenBank/DDBJ databases">
        <title>Genomic Encyclopedia of Archaeal and Bacterial Type Strains, Phase II (KMG-II): from individual species to whole genera.</title>
        <authorList>
            <person name="Goeker M."/>
        </authorList>
    </citation>
    <scope>NUCLEOTIDE SEQUENCE [LARGE SCALE GENOMIC DNA]</scope>
    <source>
        <strain evidence="9 10">DSM 45184</strain>
    </source>
</reference>
<evidence type="ECO:0000256" key="5">
    <source>
        <dbReference type="ARBA" id="ARBA00023004"/>
    </source>
</evidence>
<organism evidence="9 10">
    <name type="scientific">Actinoplanes xinjiangensis</name>
    <dbReference type="NCBI Taxonomy" id="512350"/>
    <lineage>
        <taxon>Bacteria</taxon>
        <taxon>Bacillati</taxon>
        <taxon>Actinomycetota</taxon>
        <taxon>Actinomycetes</taxon>
        <taxon>Micromonosporales</taxon>
        <taxon>Micromonosporaceae</taxon>
        <taxon>Actinoplanes</taxon>
    </lineage>
</organism>
<evidence type="ECO:0000256" key="1">
    <source>
        <dbReference type="ARBA" id="ARBA00001927"/>
    </source>
</evidence>
<dbReference type="PANTHER" id="PTHR36923">
    <property type="entry name" value="FERREDOXIN"/>
    <property type="match status" value="1"/>
</dbReference>
<evidence type="ECO:0000256" key="4">
    <source>
        <dbReference type="ARBA" id="ARBA00022982"/>
    </source>
</evidence>
<keyword evidence="5 8" id="KW-0408">Iron</keyword>
<evidence type="ECO:0000256" key="8">
    <source>
        <dbReference type="RuleBase" id="RU368020"/>
    </source>
</evidence>
<evidence type="ECO:0000256" key="3">
    <source>
        <dbReference type="ARBA" id="ARBA00022723"/>
    </source>
</evidence>
<comment type="function">
    <text evidence="8">Ferredoxins are iron-sulfur proteins that transfer electrons in a wide variety of metabolic reactions.</text>
</comment>
<proteinExistence type="predicted"/>
<comment type="cofactor">
    <cofactor evidence="1">
        <name>[3Fe-4S] cluster</name>
        <dbReference type="ChEBI" id="CHEBI:21137"/>
    </cofactor>
</comment>